<sequence>MDLGHRLIPGALILDNSSWVGDERAGDFHDEHPYLHNAQWIYYPKRMKDLNLQKPLLLGETMAVDTPPGGPHTQGIEVRRFQIETLAQALPDTGYVLNSIRDLDSVPLGLFTYSGEPKYSPEDWAWHTDHLGAPTRRIPEADPSLGHIIGPRKGEWKCPEHTWWSPWIKIYDQDLPEDLIQRECVFELLSGRVLSQTEGTRVLVEMWDLHPGEVIKHPLVVEFTTQGERRVVSAFRHDTPAGQLLWQVLQARTGPAPEIGPLIGDAIVLGDWEMSTDGENWTPTVCDTPLVNHGANVYEGWATFRTGFDYPGGEMTLRAEAVGDQYRIEIDGQPVGTGGKGIRDIPKNFPVNLSQGRHNIVFEVRDWRAAGGMVGPVYFTKNLGLRIF</sequence>
<comment type="caution">
    <text evidence="1">The sequence shown here is derived from an EMBL/GenBank/DDBJ whole genome shotgun (WGS) entry which is preliminary data.</text>
</comment>
<dbReference type="EMBL" id="MFAG01000039">
    <property type="protein sequence ID" value="OGD71215.1"/>
    <property type="molecule type" value="Genomic_DNA"/>
</dbReference>
<dbReference type="SUPFAM" id="SSF49785">
    <property type="entry name" value="Galactose-binding domain-like"/>
    <property type="match status" value="1"/>
</dbReference>
<dbReference type="AlphaFoldDB" id="A0A1F5EV07"/>
<dbReference type="InterPro" id="IPR008979">
    <property type="entry name" value="Galactose-bd-like_sf"/>
</dbReference>
<reference evidence="1 2" key="1">
    <citation type="journal article" date="2016" name="Nat. Commun.">
        <title>Thousands of microbial genomes shed light on interconnected biogeochemical processes in an aquifer system.</title>
        <authorList>
            <person name="Anantharaman K."/>
            <person name="Brown C.T."/>
            <person name="Hug L.A."/>
            <person name="Sharon I."/>
            <person name="Castelle C.J."/>
            <person name="Probst A.J."/>
            <person name="Thomas B.C."/>
            <person name="Singh A."/>
            <person name="Wilkins M.J."/>
            <person name="Karaoz U."/>
            <person name="Brodie E.L."/>
            <person name="Williams K.H."/>
            <person name="Hubbard S.S."/>
            <person name="Banfield J.F."/>
        </authorList>
    </citation>
    <scope>NUCLEOTIDE SEQUENCE [LARGE SCALE GENOMIC DNA]</scope>
</reference>
<dbReference type="Gene3D" id="2.60.120.260">
    <property type="entry name" value="Galactose-binding domain-like"/>
    <property type="match status" value="1"/>
</dbReference>
<dbReference type="Proteomes" id="UP000177979">
    <property type="component" value="Unassembled WGS sequence"/>
</dbReference>
<dbReference type="STRING" id="1817722.A2703_02540"/>
<evidence type="ECO:0000313" key="2">
    <source>
        <dbReference type="Proteomes" id="UP000177979"/>
    </source>
</evidence>
<evidence type="ECO:0000313" key="1">
    <source>
        <dbReference type="EMBL" id="OGD71215.1"/>
    </source>
</evidence>
<organism evidence="1 2">
    <name type="scientific">Candidatus Collierbacteria bacterium RIFCSPHIGHO2_01_FULL_50_25</name>
    <dbReference type="NCBI Taxonomy" id="1817722"/>
    <lineage>
        <taxon>Bacteria</taxon>
        <taxon>Candidatus Collieribacteriota</taxon>
    </lineage>
</organism>
<protein>
    <submittedName>
        <fullName evidence="1">Uncharacterized protein</fullName>
    </submittedName>
</protein>
<accession>A0A1F5EV07</accession>
<proteinExistence type="predicted"/>
<gene>
    <name evidence="1" type="ORF">A2703_02540</name>
</gene>
<name>A0A1F5EV07_9BACT</name>